<sequence>MQEDGSGGRGSRRRGRRALASTVLALGALAAVAGVASAHGTTVETPPVPFVALVVGAALAVGGTAVGLAVGPDPPTGRVRIGSLDARVVRAVTVSVRVLATLAVAAAVASGLTSRAAVTFAEILVWPILFKGSLVVAAAVGSPWRLVSPWHVAYDALAALEGRELGVREYPDRLGSWPAVVGLVAVVGVAENLTVIPDDGRLTVVLLAAYAFAMLALGLAFGRAALDRADAFAVLYRLAGRVAPVAYEHDAGSETTGADGSEAHRARVVVFLRPPWVGSARPLADVATAAFVVVAAATVTFDGAVETTAAARALATLGGVVGAYAGLAIYVGFLAAFLAGAVLVRRAVSIAAGAPASTDGGRTTSERVEAGTAEGDRPTAPAARVGSADAERVLRYLAATLLPIAVAYDVAHNYPYVLVNATRLLERAVGAVGVPLALDPGSALAPVAVWTTQVALVVGGHLVAVVAAHLATERTFPDPRRARRGHAPLAALMVAYTVASLYVLAAP</sequence>
<dbReference type="EMBL" id="JBHSXN010000002">
    <property type="protein sequence ID" value="MFC6952773.1"/>
    <property type="molecule type" value="Genomic_DNA"/>
</dbReference>
<feature type="transmembrane region" description="Helical" evidence="2">
    <location>
        <begin position="91"/>
        <end position="112"/>
    </location>
</feature>
<reference evidence="3 4" key="1">
    <citation type="journal article" date="2019" name="Int. J. Syst. Evol. Microbiol.">
        <title>The Global Catalogue of Microorganisms (GCM) 10K type strain sequencing project: providing services to taxonomists for standard genome sequencing and annotation.</title>
        <authorList>
            <consortium name="The Broad Institute Genomics Platform"/>
            <consortium name="The Broad Institute Genome Sequencing Center for Infectious Disease"/>
            <person name="Wu L."/>
            <person name="Ma J."/>
        </authorList>
    </citation>
    <scope>NUCLEOTIDE SEQUENCE [LARGE SCALE GENOMIC DNA]</scope>
    <source>
        <strain evidence="3 4">GX26</strain>
    </source>
</reference>
<feature type="region of interest" description="Disordered" evidence="1">
    <location>
        <begin position="354"/>
        <end position="384"/>
    </location>
</feature>
<feature type="transmembrane region" description="Helical" evidence="2">
    <location>
        <begin position="321"/>
        <end position="344"/>
    </location>
</feature>
<dbReference type="AlphaFoldDB" id="A0ABD5VGG3"/>
<feature type="compositionally biased region" description="Basic and acidic residues" evidence="1">
    <location>
        <begin position="364"/>
        <end position="377"/>
    </location>
</feature>
<keyword evidence="2" id="KW-0812">Transmembrane</keyword>
<feature type="transmembrane region" description="Helical" evidence="2">
    <location>
        <begin position="202"/>
        <end position="222"/>
    </location>
</feature>
<keyword evidence="4" id="KW-1185">Reference proteome</keyword>
<evidence type="ECO:0000256" key="1">
    <source>
        <dbReference type="SAM" id="MobiDB-lite"/>
    </source>
</evidence>
<feature type="transmembrane region" description="Helical" evidence="2">
    <location>
        <begin position="283"/>
        <end position="301"/>
    </location>
</feature>
<evidence type="ECO:0000256" key="2">
    <source>
        <dbReference type="SAM" id="Phobius"/>
    </source>
</evidence>
<feature type="transmembrane region" description="Helical" evidence="2">
    <location>
        <begin position="489"/>
        <end position="506"/>
    </location>
</feature>
<evidence type="ECO:0000313" key="4">
    <source>
        <dbReference type="Proteomes" id="UP001596395"/>
    </source>
</evidence>
<feature type="transmembrane region" description="Helical" evidence="2">
    <location>
        <begin position="447"/>
        <end position="468"/>
    </location>
</feature>
<comment type="caution">
    <text evidence="3">The sequence shown here is derived from an EMBL/GenBank/DDBJ whole genome shotgun (WGS) entry which is preliminary data.</text>
</comment>
<gene>
    <name evidence="3" type="ORF">ACFQGB_07835</name>
</gene>
<dbReference type="RefSeq" id="WP_336349760.1">
    <property type="nucleotide sequence ID" value="NZ_JAZAQL010000002.1"/>
</dbReference>
<name>A0ABD5VGG3_9EURY</name>
<dbReference type="Proteomes" id="UP001596395">
    <property type="component" value="Unassembled WGS sequence"/>
</dbReference>
<evidence type="ECO:0000313" key="3">
    <source>
        <dbReference type="EMBL" id="MFC6952773.1"/>
    </source>
</evidence>
<feature type="transmembrane region" description="Helical" evidence="2">
    <location>
        <begin position="393"/>
        <end position="411"/>
    </location>
</feature>
<feature type="transmembrane region" description="Helical" evidence="2">
    <location>
        <begin position="177"/>
        <end position="196"/>
    </location>
</feature>
<feature type="transmembrane region" description="Helical" evidence="2">
    <location>
        <begin position="48"/>
        <end position="70"/>
    </location>
</feature>
<organism evidence="3 4">
    <name type="scientific">Halorubellus litoreus</name>
    <dbReference type="NCBI Taxonomy" id="755308"/>
    <lineage>
        <taxon>Archaea</taxon>
        <taxon>Methanobacteriati</taxon>
        <taxon>Methanobacteriota</taxon>
        <taxon>Stenosarchaea group</taxon>
        <taxon>Halobacteria</taxon>
        <taxon>Halobacteriales</taxon>
        <taxon>Halorubellaceae</taxon>
        <taxon>Halorubellus</taxon>
    </lineage>
</organism>
<proteinExistence type="predicted"/>
<accession>A0ABD5VGG3</accession>
<protein>
    <submittedName>
        <fullName evidence="3">Uncharacterized protein</fullName>
    </submittedName>
</protein>
<keyword evidence="2" id="KW-0472">Membrane</keyword>
<feature type="transmembrane region" description="Helical" evidence="2">
    <location>
        <begin position="124"/>
        <end position="144"/>
    </location>
</feature>
<keyword evidence="2" id="KW-1133">Transmembrane helix</keyword>